<dbReference type="EMBL" id="BAABAB010000056">
    <property type="protein sequence ID" value="GAA3642884.1"/>
    <property type="molecule type" value="Genomic_DNA"/>
</dbReference>
<name>A0ABP7AXB3_9ACTN</name>
<accession>A0ABP7AXB3</accession>
<keyword evidence="2" id="KW-1185">Reference proteome</keyword>
<reference evidence="2" key="1">
    <citation type="journal article" date="2019" name="Int. J. Syst. Evol. Microbiol.">
        <title>The Global Catalogue of Microorganisms (GCM) 10K type strain sequencing project: providing services to taxonomists for standard genome sequencing and annotation.</title>
        <authorList>
            <consortium name="The Broad Institute Genomics Platform"/>
            <consortium name="The Broad Institute Genome Sequencing Center for Infectious Disease"/>
            <person name="Wu L."/>
            <person name="Ma J."/>
        </authorList>
    </citation>
    <scope>NUCLEOTIDE SEQUENCE [LARGE SCALE GENOMIC DNA]</scope>
    <source>
        <strain evidence="2">JCM 16929</strain>
    </source>
</reference>
<dbReference type="RefSeq" id="WP_344810022.1">
    <property type="nucleotide sequence ID" value="NZ_BAABAB010000056.1"/>
</dbReference>
<gene>
    <name evidence="1" type="ORF">GCM10022236_51860</name>
</gene>
<evidence type="ECO:0000313" key="1">
    <source>
        <dbReference type="EMBL" id="GAA3642884.1"/>
    </source>
</evidence>
<sequence>MDADPGAAGQVVDCHFGALGRTNPSPYNNGEVGDSADEALRLAVKESQFDGVVDDLVVAKDEPDRRLYVYQRGGRNYQAAIFRHGPATKGTGVGEDGLAWWLESYARCDIAEFPDERAEASGWQVWTDSSGQRQPIHVINSHEGAVCVEGARFLEIGEGRPMGDVPVQYAANASQFHNFFDEPYKPHITLPQDAVASPYRHGAERLWFSPDRRCAYVGTDPADVALWPKTTQHLGCA</sequence>
<evidence type="ECO:0000313" key="2">
    <source>
        <dbReference type="Proteomes" id="UP001501490"/>
    </source>
</evidence>
<dbReference type="Proteomes" id="UP001501490">
    <property type="component" value="Unassembled WGS sequence"/>
</dbReference>
<comment type="caution">
    <text evidence="1">The sequence shown here is derived from an EMBL/GenBank/DDBJ whole genome shotgun (WGS) entry which is preliminary data.</text>
</comment>
<protein>
    <submittedName>
        <fullName evidence="1">Uncharacterized protein</fullName>
    </submittedName>
</protein>
<organism evidence="1 2">
    <name type="scientific">Microlunatus ginsengisoli</name>
    <dbReference type="NCBI Taxonomy" id="363863"/>
    <lineage>
        <taxon>Bacteria</taxon>
        <taxon>Bacillati</taxon>
        <taxon>Actinomycetota</taxon>
        <taxon>Actinomycetes</taxon>
        <taxon>Propionibacteriales</taxon>
        <taxon>Propionibacteriaceae</taxon>
        <taxon>Microlunatus</taxon>
    </lineage>
</organism>
<proteinExistence type="predicted"/>